<name>A0ABU2TCW6_9ACTN</name>
<organism evidence="2 3">
    <name type="scientific">Streptomyces mooreae</name>
    <dbReference type="NCBI Taxonomy" id="3075523"/>
    <lineage>
        <taxon>Bacteria</taxon>
        <taxon>Bacillati</taxon>
        <taxon>Actinomycetota</taxon>
        <taxon>Actinomycetes</taxon>
        <taxon>Kitasatosporales</taxon>
        <taxon>Streptomycetaceae</taxon>
        <taxon>Streptomyces</taxon>
    </lineage>
</organism>
<dbReference type="InterPro" id="IPR036987">
    <property type="entry name" value="SRA-YDG_sf"/>
</dbReference>
<dbReference type="PANTHER" id="PTHR14140">
    <property type="entry name" value="E3 UBIQUITIN-PROTEIN LIGASE UHRF-RELATED"/>
    <property type="match status" value="1"/>
</dbReference>
<protein>
    <submittedName>
        <fullName evidence="2">YDG/SRA domain-containing protein</fullName>
    </submittedName>
</protein>
<feature type="domain" description="YDG" evidence="1">
    <location>
        <begin position="107"/>
        <end position="249"/>
    </location>
</feature>
<dbReference type="RefSeq" id="WP_311625829.1">
    <property type="nucleotide sequence ID" value="NZ_JAVRFE010000034.1"/>
</dbReference>
<dbReference type="EMBL" id="JAVRFE010000034">
    <property type="protein sequence ID" value="MDT0458759.1"/>
    <property type="molecule type" value="Genomic_DNA"/>
</dbReference>
<dbReference type="Pfam" id="PF26340">
    <property type="entry name" value="DNA-SBD_ScoMcrA"/>
    <property type="match status" value="1"/>
</dbReference>
<keyword evidence="3" id="KW-1185">Reference proteome</keyword>
<gene>
    <name evidence="2" type="ORF">RM550_24050</name>
</gene>
<dbReference type="Gene3D" id="1.10.30.50">
    <property type="match status" value="1"/>
</dbReference>
<dbReference type="SMART" id="SM00507">
    <property type="entry name" value="HNHc"/>
    <property type="match status" value="1"/>
</dbReference>
<dbReference type="InterPro" id="IPR045134">
    <property type="entry name" value="UHRF1/2-like"/>
</dbReference>
<reference evidence="2" key="1">
    <citation type="submission" date="2024-05" db="EMBL/GenBank/DDBJ databases">
        <title>30 novel species of actinomycetes from the DSMZ collection.</title>
        <authorList>
            <person name="Nouioui I."/>
        </authorList>
    </citation>
    <scope>NUCLEOTIDE SEQUENCE</scope>
    <source>
        <strain evidence="2">DSM 41527</strain>
    </source>
</reference>
<dbReference type="SMART" id="SM00466">
    <property type="entry name" value="SRA"/>
    <property type="match status" value="1"/>
</dbReference>
<evidence type="ECO:0000313" key="2">
    <source>
        <dbReference type="EMBL" id="MDT0458759.1"/>
    </source>
</evidence>
<sequence>MLTEYDTVDAHPTPESTFLELRRFPFWEIFGTNDEAPDSRDPDAVTWLTEQTPEGGLETSLHEQLASDKGLCRDAVKLLHEQYFQDHRLDLLLLEAGIPGEEFDGFGAPPHVRVGDTFKRRRTLARARVHRPTMAGICGTRASGAESIVVSGGYEDDEDFGDEIIYTGQGGRDEKTKEQCKDQELTLGNAALVTSYSTGAPVRVIRGSGGDSQHSPATGLRYDGLYRVEEYWSQRGKSNFLVWRYRLRAIGSVDKQAATNIARSFPTGNATPGRKETSTQRIIRSTKVADYVKKIHAYACQVCGLRIETPTGAYAEAAHIKPLGHPHNGPDEIDNVLCLCPNHHTAFDFGMLIINDDRSVTQRGSEPRTYQLRETSGHVINAKYLAYHRDHHEHINIPAE</sequence>
<proteinExistence type="predicted"/>
<evidence type="ECO:0000313" key="3">
    <source>
        <dbReference type="Proteomes" id="UP001180551"/>
    </source>
</evidence>
<comment type="caution">
    <text evidence="2">The sequence shown here is derived from an EMBL/GenBank/DDBJ whole genome shotgun (WGS) entry which is preliminary data.</text>
</comment>
<dbReference type="InterPro" id="IPR003615">
    <property type="entry name" value="HNH_nuc"/>
</dbReference>
<dbReference type="InterPro" id="IPR058813">
    <property type="entry name" value="DNA-SBD_ScoMcrA"/>
</dbReference>
<dbReference type="Pfam" id="PF13391">
    <property type="entry name" value="HNH_2"/>
    <property type="match status" value="1"/>
</dbReference>
<dbReference type="SUPFAM" id="SSF88697">
    <property type="entry name" value="PUA domain-like"/>
    <property type="match status" value="1"/>
</dbReference>
<dbReference type="PROSITE" id="PS51015">
    <property type="entry name" value="YDG"/>
    <property type="match status" value="1"/>
</dbReference>
<dbReference type="CDD" id="cd00085">
    <property type="entry name" value="HNHc"/>
    <property type="match status" value="1"/>
</dbReference>
<dbReference type="Pfam" id="PF02182">
    <property type="entry name" value="SAD_SRA"/>
    <property type="match status" value="1"/>
</dbReference>
<accession>A0ABU2TCW6</accession>
<dbReference type="Proteomes" id="UP001180551">
    <property type="component" value="Unassembled WGS sequence"/>
</dbReference>
<dbReference type="InterPro" id="IPR003105">
    <property type="entry name" value="SRA_YDG"/>
</dbReference>
<evidence type="ECO:0000259" key="1">
    <source>
        <dbReference type="PROSITE" id="PS51015"/>
    </source>
</evidence>
<dbReference type="Gene3D" id="2.30.280.10">
    <property type="entry name" value="SRA-YDG"/>
    <property type="match status" value="1"/>
</dbReference>
<dbReference type="InterPro" id="IPR015947">
    <property type="entry name" value="PUA-like_sf"/>
</dbReference>
<dbReference type="PANTHER" id="PTHR14140:SF27">
    <property type="entry name" value="OS04G0289800 PROTEIN"/>
    <property type="match status" value="1"/>
</dbReference>